<evidence type="ECO:0000256" key="1">
    <source>
        <dbReference type="ARBA" id="ARBA00022574"/>
    </source>
</evidence>
<evidence type="ECO:0008006" key="5">
    <source>
        <dbReference type="Google" id="ProtNLM"/>
    </source>
</evidence>
<reference evidence="3" key="1">
    <citation type="submission" date="2021-01" db="EMBL/GenBank/DDBJ databases">
        <authorList>
            <consortium name="Genoscope - CEA"/>
            <person name="William W."/>
        </authorList>
    </citation>
    <scope>NUCLEOTIDE SEQUENCE</scope>
</reference>
<proteinExistence type="predicted"/>
<keyword evidence="4" id="KW-1185">Reference proteome</keyword>
<keyword evidence="2" id="KW-0677">Repeat</keyword>
<dbReference type="OrthoDB" id="297049at2759"/>
<evidence type="ECO:0000256" key="2">
    <source>
        <dbReference type="ARBA" id="ARBA00022737"/>
    </source>
</evidence>
<evidence type="ECO:0000313" key="3">
    <source>
        <dbReference type="EMBL" id="CAD8108712.1"/>
    </source>
</evidence>
<dbReference type="Proteomes" id="UP000692954">
    <property type="component" value="Unassembled WGS sequence"/>
</dbReference>
<dbReference type="PANTHER" id="PTHR19857">
    <property type="entry name" value="MITOCHONDRIAL DIVISION PROTEIN 1-RELATED"/>
    <property type="match status" value="1"/>
</dbReference>
<dbReference type="AlphaFoldDB" id="A0A8S1Q065"/>
<gene>
    <name evidence="3" type="ORF">PSON_ATCC_30995.1.T0920034</name>
</gene>
<name>A0A8S1Q065_9CILI</name>
<dbReference type="EMBL" id="CAJJDN010000092">
    <property type="protein sequence ID" value="CAD8108712.1"/>
    <property type="molecule type" value="Genomic_DNA"/>
</dbReference>
<evidence type="ECO:0000313" key="4">
    <source>
        <dbReference type="Proteomes" id="UP000692954"/>
    </source>
</evidence>
<protein>
    <recommendedName>
        <fullName evidence="5">WD40-repeat-containing domain</fullName>
    </recommendedName>
</protein>
<accession>A0A8S1Q065</accession>
<comment type="caution">
    <text evidence="3">The sequence shown here is derived from an EMBL/GenBank/DDBJ whole genome shotgun (WGS) entry which is preliminary data.</text>
</comment>
<sequence length="300" mass="35054">MQLDKFQVDYQEYHLADDSIYTLAINQNLQLLAFGGKTEKIIVLDLSNDQIYQTLEKTHNLPVLCLIFCQNNRLFQFGFDHFFVIYSYSNKKFVEPEIIQTPNVMHRFAILTNNDNQIISVGDNNVISIYNISNKQVQSLILPIHYKITCITTNYQQKIAIASGMQSLCFINIQQQRIIFSENIYSSFYVKMSNNNQFFAQGHGKNINIKSTINKKLIRKQIGNYNFCPLIMKFTKSDQFLIAGNLNFSISIFNVCLGDCDYYENHESYIFSIEFQDQQENVFYTGCKDYRIGKWVKKSF</sequence>
<dbReference type="InterPro" id="IPR051179">
    <property type="entry name" value="WD_repeat_multifunction"/>
</dbReference>
<organism evidence="3 4">
    <name type="scientific">Paramecium sonneborni</name>
    <dbReference type="NCBI Taxonomy" id="65129"/>
    <lineage>
        <taxon>Eukaryota</taxon>
        <taxon>Sar</taxon>
        <taxon>Alveolata</taxon>
        <taxon>Ciliophora</taxon>
        <taxon>Intramacronucleata</taxon>
        <taxon>Oligohymenophorea</taxon>
        <taxon>Peniculida</taxon>
        <taxon>Parameciidae</taxon>
        <taxon>Paramecium</taxon>
    </lineage>
</organism>
<keyword evidence="1" id="KW-0853">WD repeat</keyword>